<sequence>MVPLPSRHEAVVSGLLSPICLPLLSLLGWFCTLLKVPRKLAGCARLSLEFCADTFFCWVQRLLLASLLLLLLAWKTSQRAQRCAQRKLQQSWVRLLHRSLVALIVWGPTYCITRVTALLAWVLQAAFEHTTRVAGREEEEEAMEMVVMKTERGGRPLPLEEPCFLGKEAKVEVSACSL</sequence>
<dbReference type="Pfam" id="PF15164">
    <property type="entry name" value="WBS28"/>
    <property type="match status" value="1"/>
</dbReference>
<organism evidence="2 3">
    <name type="scientific">Pelusios castaneus</name>
    <name type="common">West African mud turtle</name>
    <dbReference type="NCBI Taxonomy" id="367368"/>
    <lineage>
        <taxon>Eukaryota</taxon>
        <taxon>Metazoa</taxon>
        <taxon>Chordata</taxon>
        <taxon>Craniata</taxon>
        <taxon>Vertebrata</taxon>
        <taxon>Euteleostomi</taxon>
        <taxon>Archelosauria</taxon>
        <taxon>Testudinata</taxon>
        <taxon>Testudines</taxon>
        <taxon>Pleurodira</taxon>
        <taxon>Pelomedusidae</taxon>
        <taxon>Pelusios</taxon>
    </lineage>
</organism>
<reference evidence="2" key="2">
    <citation type="submission" date="2025-09" db="UniProtKB">
        <authorList>
            <consortium name="Ensembl"/>
        </authorList>
    </citation>
    <scope>IDENTIFICATION</scope>
</reference>
<protein>
    <submittedName>
        <fullName evidence="2">Uncharacterized protein</fullName>
    </submittedName>
</protein>
<evidence type="ECO:0000313" key="2">
    <source>
        <dbReference type="Ensembl" id="ENSPCEP00000004931.1"/>
    </source>
</evidence>
<dbReference type="AlphaFoldDB" id="A0A8C8RH96"/>
<feature type="transmembrane region" description="Helical" evidence="1">
    <location>
        <begin position="55"/>
        <end position="74"/>
    </location>
</feature>
<dbReference type="Ensembl" id="ENSPCET00000005101.1">
    <property type="protein sequence ID" value="ENSPCEP00000004931.1"/>
    <property type="gene ID" value="ENSPCEG00000004000.1"/>
</dbReference>
<evidence type="ECO:0000256" key="1">
    <source>
        <dbReference type="SAM" id="Phobius"/>
    </source>
</evidence>
<dbReference type="InterPro" id="IPR029166">
    <property type="entry name" value="WBS28"/>
</dbReference>
<accession>A0A8C8RH96</accession>
<keyword evidence="1" id="KW-0472">Membrane</keyword>
<proteinExistence type="predicted"/>
<reference evidence="2" key="1">
    <citation type="submission" date="2025-08" db="UniProtKB">
        <authorList>
            <consortium name="Ensembl"/>
        </authorList>
    </citation>
    <scope>IDENTIFICATION</scope>
</reference>
<keyword evidence="3" id="KW-1185">Reference proteome</keyword>
<evidence type="ECO:0000313" key="3">
    <source>
        <dbReference type="Proteomes" id="UP000694393"/>
    </source>
</evidence>
<name>A0A8C8RH96_9SAUR</name>
<dbReference type="Proteomes" id="UP000694393">
    <property type="component" value="Unplaced"/>
</dbReference>
<feature type="transmembrane region" description="Helical" evidence="1">
    <location>
        <begin position="12"/>
        <end position="34"/>
    </location>
</feature>
<keyword evidence="1" id="KW-0812">Transmembrane</keyword>
<keyword evidence="1" id="KW-1133">Transmembrane helix</keyword>